<name>A0A6J4JRB6_9BACT</name>
<gene>
    <name evidence="1" type="ORF">AVDCRST_MAG95-3620</name>
</gene>
<reference evidence="1" key="1">
    <citation type="submission" date="2020-02" db="EMBL/GenBank/DDBJ databases">
        <authorList>
            <person name="Meier V. D."/>
        </authorList>
    </citation>
    <scope>NUCLEOTIDE SEQUENCE</scope>
    <source>
        <strain evidence="1">AVDCRST_MAG95</strain>
    </source>
</reference>
<dbReference type="AlphaFoldDB" id="A0A6J4JRB6"/>
<sequence length="39" mass="4615">MLSAYLLLRYPVLSAIIETQVHLSLSINLNFKYTLYYHL</sequence>
<evidence type="ECO:0000313" key="1">
    <source>
        <dbReference type="EMBL" id="CAA9285548.1"/>
    </source>
</evidence>
<dbReference type="EMBL" id="CADCTJ010001135">
    <property type="protein sequence ID" value="CAA9285548.1"/>
    <property type="molecule type" value="Genomic_DNA"/>
</dbReference>
<organism evidence="1">
    <name type="scientific">uncultured Adhaeribacter sp</name>
    <dbReference type="NCBI Taxonomy" id="448109"/>
    <lineage>
        <taxon>Bacteria</taxon>
        <taxon>Pseudomonadati</taxon>
        <taxon>Bacteroidota</taxon>
        <taxon>Cytophagia</taxon>
        <taxon>Cytophagales</taxon>
        <taxon>Hymenobacteraceae</taxon>
        <taxon>Adhaeribacter</taxon>
        <taxon>environmental samples</taxon>
    </lineage>
</organism>
<protein>
    <submittedName>
        <fullName evidence="1">Uncharacterized protein</fullName>
    </submittedName>
</protein>
<proteinExistence type="predicted"/>
<accession>A0A6J4JRB6</accession>